<dbReference type="HOGENOM" id="CLU_024199_1_2_1"/>
<dbReference type="OrthoDB" id="2269034at2759"/>
<dbReference type="AlphaFoldDB" id="A0A067MQL1"/>
<dbReference type="InParanoid" id="A0A067MQL1"/>
<evidence type="ECO:0000313" key="3">
    <source>
        <dbReference type="Proteomes" id="UP000027195"/>
    </source>
</evidence>
<dbReference type="EMBL" id="KL198041">
    <property type="protein sequence ID" value="KDQ13856.1"/>
    <property type="molecule type" value="Genomic_DNA"/>
</dbReference>
<protein>
    <recommendedName>
        <fullName evidence="1">F-box domain-containing protein</fullName>
    </recommendedName>
</protein>
<gene>
    <name evidence="2" type="ORF">BOTBODRAFT_362551</name>
</gene>
<dbReference type="SUPFAM" id="SSF81383">
    <property type="entry name" value="F-box domain"/>
    <property type="match status" value="1"/>
</dbReference>
<proteinExistence type="predicted"/>
<dbReference type="Gene3D" id="1.20.1280.50">
    <property type="match status" value="1"/>
</dbReference>
<dbReference type="Pfam" id="PF12937">
    <property type="entry name" value="F-box-like"/>
    <property type="match status" value="1"/>
</dbReference>
<dbReference type="InterPro" id="IPR001810">
    <property type="entry name" value="F-box_dom"/>
</dbReference>
<feature type="domain" description="F-box" evidence="1">
    <location>
        <begin position="100"/>
        <end position="154"/>
    </location>
</feature>
<evidence type="ECO:0000259" key="1">
    <source>
        <dbReference type="Pfam" id="PF12937"/>
    </source>
</evidence>
<sequence length="593" mass="66128">MESIISAVVPQLIDELYKQVISHKDASSLADCSVESLVRRPSLLSSFSSPCTSPKPGELYEAMSLARDRAILAVNTAVNTYTGHMLAAIGARHNHLLPIYRLPSEILSMIFKMTERSATNCFHSLETRAPLNLSRVSKLWREIALDTPSLWVAIDVMNIELAPTFLERSRNAALEITMTSGGMYDEEDRSGTYSGEEPERFATELRGVREAYELSACDLHGFLEPLLPHIDRWQSLTLEVPAAGSELDGFLLPSAPALALTTFQCAVDFPDDPSTLPTLHPDLLNERLPSLSSLSLENIALPSELAPTALKGLRRLAIKEVMYEPGEFERAQFFYLLQACPLLESLELRSVDLPSPTEELPLISLQQLRNLTFDHMDSDLIHDLLSRIIAPSSLRVELLSIVYLQLAPIFTPLLYARQPHASFHAIRNWRFKRSVDRLSVFGETADGTEVLQLDLYSQPIADVTACFDHVLSKVPSESLSFDGIVHRRYGSFFLARPLTLYTVTSMSFVRCTTQFLDNLFSNCAFPRLQNLRVENCRIDSTLLTVLVFPAISLLDPSGMGPDGDAQIAHTCRIEYADDIVGDPAAEVLMLRRF</sequence>
<reference evidence="3" key="1">
    <citation type="journal article" date="2014" name="Proc. Natl. Acad. Sci. U.S.A.">
        <title>Extensive sampling of basidiomycete genomes demonstrates inadequacy of the white-rot/brown-rot paradigm for wood decay fungi.</title>
        <authorList>
            <person name="Riley R."/>
            <person name="Salamov A.A."/>
            <person name="Brown D.W."/>
            <person name="Nagy L.G."/>
            <person name="Floudas D."/>
            <person name="Held B.W."/>
            <person name="Levasseur A."/>
            <person name="Lombard V."/>
            <person name="Morin E."/>
            <person name="Otillar R."/>
            <person name="Lindquist E.A."/>
            <person name="Sun H."/>
            <person name="LaButti K.M."/>
            <person name="Schmutz J."/>
            <person name="Jabbour D."/>
            <person name="Luo H."/>
            <person name="Baker S.E."/>
            <person name="Pisabarro A.G."/>
            <person name="Walton J.D."/>
            <person name="Blanchette R.A."/>
            <person name="Henrissat B."/>
            <person name="Martin F."/>
            <person name="Cullen D."/>
            <person name="Hibbett D.S."/>
            <person name="Grigoriev I.V."/>
        </authorList>
    </citation>
    <scope>NUCLEOTIDE SEQUENCE [LARGE SCALE GENOMIC DNA]</scope>
    <source>
        <strain evidence="3">FD-172 SS1</strain>
    </source>
</reference>
<evidence type="ECO:0000313" key="2">
    <source>
        <dbReference type="EMBL" id="KDQ13856.1"/>
    </source>
</evidence>
<name>A0A067MQL1_BOTB1</name>
<dbReference type="InterPro" id="IPR036047">
    <property type="entry name" value="F-box-like_dom_sf"/>
</dbReference>
<keyword evidence="3" id="KW-1185">Reference proteome</keyword>
<accession>A0A067MQL1</accession>
<dbReference type="Proteomes" id="UP000027195">
    <property type="component" value="Unassembled WGS sequence"/>
</dbReference>
<organism evidence="2 3">
    <name type="scientific">Botryobasidium botryosum (strain FD-172 SS1)</name>
    <dbReference type="NCBI Taxonomy" id="930990"/>
    <lineage>
        <taxon>Eukaryota</taxon>
        <taxon>Fungi</taxon>
        <taxon>Dikarya</taxon>
        <taxon>Basidiomycota</taxon>
        <taxon>Agaricomycotina</taxon>
        <taxon>Agaricomycetes</taxon>
        <taxon>Cantharellales</taxon>
        <taxon>Botryobasidiaceae</taxon>
        <taxon>Botryobasidium</taxon>
    </lineage>
</organism>